<dbReference type="PANTHER" id="PTHR21818:SF0">
    <property type="entry name" value="FANCONI ANEMIA GROUP I PROTEIN"/>
    <property type="match status" value="1"/>
</dbReference>
<reference evidence="3" key="1">
    <citation type="submission" date="2024-02" db="UniProtKB">
        <authorList>
            <consortium name="WormBaseParasite"/>
        </authorList>
    </citation>
    <scope>IDENTIFICATION</scope>
</reference>
<dbReference type="AlphaFoldDB" id="A0AAF3FMJ9"/>
<feature type="domain" description="FANCI helical" evidence="1">
    <location>
        <begin position="256"/>
        <end position="478"/>
    </location>
</feature>
<dbReference type="WBParaSite" id="MBELARI_LOCUS8224">
    <property type="protein sequence ID" value="MBELARI_LOCUS8224"/>
    <property type="gene ID" value="MBELARI_LOCUS8224"/>
</dbReference>
<dbReference type="GO" id="GO:0006281">
    <property type="term" value="P:DNA repair"/>
    <property type="evidence" value="ECO:0007669"/>
    <property type="project" value="InterPro"/>
</dbReference>
<dbReference type="InterPro" id="IPR026171">
    <property type="entry name" value="FANCI"/>
</dbReference>
<protein>
    <recommendedName>
        <fullName evidence="1">FANCI helical domain-containing protein</fullName>
    </recommendedName>
</protein>
<dbReference type="PANTHER" id="PTHR21818">
    <property type="entry name" value="BC025462 PROTEIN"/>
    <property type="match status" value="1"/>
</dbReference>
<sequence>MLHSEFGFGAMIQLCAIERYKSEAIQSLKRALSRVFKFDEASQKIGWLKLAIGASIADEAKLQMKNLSTRMNDRENWTLLSPGAISLCYSLFDTAQNQKVLVCDGRAASVPDLWTLASTLLSEAIGRSGNNLSTLLLPLVSTIAIHSNSINVSAAIVLIDVLVEVVHNCTIEVLNNYKQIEGIFDWVCRMRRDIAVSLIRTLLPIINQRSQLRQSLFAALKRDLLNSTSVASAVPLLLSLLQSISNRRNVTLSQGGMSQSFATFSSQSLAKMGLTRGVDEALGLEIVGVLKRCLAQPAQTRAALYSGITEVVHRNIQISGPCLELLLSHANTLPQWSTKEMILTSRTMTTVREAFPQLIQAIESLTCASISSIQAGFTQSHSGGDLLVQKAESLLLKWVNIAIERDIHEMELDKLTEWTPTTQEGRGNLLFAHQMLAVYDALLEFLWRRINSDIDSSEMELDRLIGIIRQRKELLEVLNEKTIRQKQEKAVNGNGVQTGNGDSKLMPLNLQEVDIYVSGRTISQLLDRLLKMDENDKLWEIKGELLNWTIKSSLKWSEELRKGELPLHSNVLRHSHLVNVAKHFLEIYIGDEVDSPAWTQEIPMISKTKTEALEVYSNIVRYSLLKYQRKILEYVVLMWKDDRTGGGEAGALSRHGVFLLNRLYFGLVIEDENAETPKKREIESEKQAKIITKLVNSLLLAANRSSTRASHIFVKTYWDILEQNEFASIQVLRDSLNAFADTSLQVQANAAITSIYKRILTIADALYSRYMGEEPSDEDPKCVSKEFGSAFIEFLILILEKSMLAIKEVVFHMSEFVEKDQWDEIFTHIVTRLVTCTEILQKMMQIHTDVGVAKEKISTTLTMFYDGFEISIKLLLDNAKVLKNDMGKWKSIESLSRLLKGELHTLLVHCDENVGEIEQEKKSKSATKITKIRREENLYVKYTRARESLQATILRLSVALNDDRLDLQVKVEFSRTILSYT</sequence>
<evidence type="ECO:0000259" key="1">
    <source>
        <dbReference type="Pfam" id="PF14680"/>
    </source>
</evidence>
<evidence type="ECO:0000313" key="2">
    <source>
        <dbReference type="Proteomes" id="UP000887575"/>
    </source>
</evidence>
<dbReference type="InterPro" id="IPR029312">
    <property type="entry name" value="FANCI_HD2"/>
</dbReference>
<accession>A0AAF3FMJ9</accession>
<dbReference type="GO" id="GO:0070182">
    <property type="term" value="F:DNA polymerase binding"/>
    <property type="evidence" value="ECO:0007669"/>
    <property type="project" value="TreeGrafter"/>
</dbReference>
<keyword evidence="2" id="KW-1185">Reference proteome</keyword>
<evidence type="ECO:0000313" key="3">
    <source>
        <dbReference type="WBParaSite" id="MBELARI_LOCUS8224"/>
    </source>
</evidence>
<dbReference type="InterPro" id="IPR016024">
    <property type="entry name" value="ARM-type_fold"/>
</dbReference>
<proteinExistence type="predicted"/>
<dbReference type="SUPFAM" id="SSF48371">
    <property type="entry name" value="ARM repeat"/>
    <property type="match status" value="1"/>
</dbReference>
<dbReference type="Proteomes" id="UP000887575">
    <property type="component" value="Unassembled WGS sequence"/>
</dbReference>
<organism evidence="2 3">
    <name type="scientific">Mesorhabditis belari</name>
    <dbReference type="NCBI Taxonomy" id="2138241"/>
    <lineage>
        <taxon>Eukaryota</taxon>
        <taxon>Metazoa</taxon>
        <taxon>Ecdysozoa</taxon>
        <taxon>Nematoda</taxon>
        <taxon>Chromadorea</taxon>
        <taxon>Rhabditida</taxon>
        <taxon>Rhabditina</taxon>
        <taxon>Rhabditomorpha</taxon>
        <taxon>Rhabditoidea</taxon>
        <taxon>Rhabditidae</taxon>
        <taxon>Mesorhabditinae</taxon>
        <taxon>Mesorhabditis</taxon>
    </lineage>
</organism>
<dbReference type="Pfam" id="PF14680">
    <property type="entry name" value="FANCI_HD2"/>
    <property type="match status" value="1"/>
</dbReference>
<name>A0AAF3FMJ9_9BILA</name>